<organism evidence="1 2">
    <name type="scientific">Caballeronia sordidicola</name>
    <name type="common">Burkholderia sordidicola</name>
    <dbReference type="NCBI Taxonomy" id="196367"/>
    <lineage>
        <taxon>Bacteria</taxon>
        <taxon>Pseudomonadati</taxon>
        <taxon>Pseudomonadota</taxon>
        <taxon>Betaproteobacteria</taxon>
        <taxon>Burkholderiales</taxon>
        <taxon>Burkholderiaceae</taxon>
        <taxon>Caballeronia</taxon>
    </lineage>
</organism>
<reference evidence="2" key="1">
    <citation type="submission" date="2017-01" db="EMBL/GenBank/DDBJ databases">
        <title>Genome Analysis of Deinococcus marmoris KOPRI26562.</title>
        <authorList>
            <person name="Kim J.H."/>
            <person name="Oh H.-M."/>
        </authorList>
    </citation>
    <scope>NUCLEOTIDE SEQUENCE [LARGE SCALE GENOMIC DNA]</scope>
    <source>
        <strain evidence="2">PAMC 26633</strain>
    </source>
</reference>
<comment type="caution">
    <text evidence="1">The sequence shown here is derived from an EMBL/GenBank/DDBJ whole genome shotgun (WGS) entry which is preliminary data.</text>
</comment>
<dbReference type="Proteomes" id="UP000214720">
    <property type="component" value="Unassembled WGS sequence"/>
</dbReference>
<evidence type="ECO:0000313" key="1">
    <source>
        <dbReference type="EMBL" id="OXC77459.1"/>
    </source>
</evidence>
<protein>
    <submittedName>
        <fullName evidence="1">Uncharacterized protein</fullName>
    </submittedName>
</protein>
<accession>A0A226X2W6</accession>
<sequence>MEFMDDSVGIGQADWFKPDLREIIETRATSHFAVEAAGAQ</sequence>
<proteinExistence type="predicted"/>
<gene>
    <name evidence="1" type="ORF">BSU04_16790</name>
</gene>
<dbReference type="EMBL" id="MTHB01000106">
    <property type="protein sequence ID" value="OXC77459.1"/>
    <property type="molecule type" value="Genomic_DNA"/>
</dbReference>
<dbReference type="AlphaFoldDB" id="A0A226X2W6"/>
<evidence type="ECO:0000313" key="2">
    <source>
        <dbReference type="Proteomes" id="UP000214720"/>
    </source>
</evidence>
<name>A0A226X2W6_CABSO</name>